<keyword evidence="2" id="KW-1185">Reference proteome</keyword>
<comment type="caution">
    <text evidence="1">The sequence shown here is derived from an EMBL/GenBank/DDBJ whole genome shotgun (WGS) entry which is preliminary data.</text>
</comment>
<dbReference type="AlphaFoldDB" id="A0A432ZTB8"/>
<dbReference type="SUPFAM" id="SSF52540">
    <property type="entry name" value="P-loop containing nucleoside triphosphate hydrolases"/>
    <property type="match status" value="1"/>
</dbReference>
<dbReference type="OrthoDB" id="6239438at2"/>
<dbReference type="Proteomes" id="UP000287996">
    <property type="component" value="Unassembled WGS sequence"/>
</dbReference>
<dbReference type="EMBL" id="PIQH01000002">
    <property type="protein sequence ID" value="RUO81157.1"/>
    <property type="molecule type" value="Genomic_DNA"/>
</dbReference>
<organism evidence="1 2">
    <name type="scientific">Idiomarina tyrosinivorans</name>
    <dbReference type="NCBI Taxonomy" id="1445662"/>
    <lineage>
        <taxon>Bacteria</taxon>
        <taxon>Pseudomonadati</taxon>
        <taxon>Pseudomonadota</taxon>
        <taxon>Gammaproteobacteria</taxon>
        <taxon>Alteromonadales</taxon>
        <taxon>Idiomarinaceae</taxon>
        <taxon>Idiomarina</taxon>
    </lineage>
</organism>
<accession>A0A432ZTB8</accession>
<proteinExistence type="predicted"/>
<reference evidence="1 2" key="1">
    <citation type="journal article" date="2011" name="Front. Microbiol.">
        <title>Genomic signatures of strain selection and enhancement in Bacillus atrophaeus var. globigii, a historical biowarfare simulant.</title>
        <authorList>
            <person name="Gibbons H.S."/>
            <person name="Broomall S.M."/>
            <person name="McNew L.A."/>
            <person name="Daligault H."/>
            <person name="Chapman C."/>
            <person name="Bruce D."/>
            <person name="Karavis M."/>
            <person name="Krepps M."/>
            <person name="McGregor P.A."/>
            <person name="Hong C."/>
            <person name="Park K.H."/>
            <person name="Akmal A."/>
            <person name="Feldman A."/>
            <person name="Lin J.S."/>
            <person name="Chang W.E."/>
            <person name="Higgs B.W."/>
            <person name="Demirev P."/>
            <person name="Lindquist J."/>
            <person name="Liem A."/>
            <person name="Fochler E."/>
            <person name="Read T.D."/>
            <person name="Tapia R."/>
            <person name="Johnson S."/>
            <person name="Bishop-Lilly K.A."/>
            <person name="Detter C."/>
            <person name="Han C."/>
            <person name="Sozhamannan S."/>
            <person name="Rosenzweig C.N."/>
            <person name="Skowronski E.W."/>
        </authorList>
    </citation>
    <scope>NUCLEOTIDE SEQUENCE [LARGE SCALE GENOMIC DNA]</scope>
    <source>
        <strain evidence="1 2">CC-PW-9</strain>
    </source>
</reference>
<name>A0A432ZTB8_9GAMM</name>
<dbReference type="RefSeq" id="WP_126841153.1">
    <property type="nucleotide sequence ID" value="NZ_PIQH01000002.1"/>
</dbReference>
<protein>
    <recommendedName>
        <fullName evidence="3">SOS-response cell division inhibitor</fullName>
    </recommendedName>
</protein>
<dbReference type="Gene3D" id="3.40.50.300">
    <property type="entry name" value="P-loop containing nucleotide triphosphate hydrolases"/>
    <property type="match status" value="1"/>
</dbReference>
<gene>
    <name evidence="1" type="ORF">CWI84_03335</name>
</gene>
<evidence type="ECO:0000313" key="1">
    <source>
        <dbReference type="EMBL" id="RUO81157.1"/>
    </source>
</evidence>
<evidence type="ECO:0000313" key="2">
    <source>
        <dbReference type="Proteomes" id="UP000287996"/>
    </source>
</evidence>
<evidence type="ECO:0008006" key="3">
    <source>
        <dbReference type="Google" id="ProtNLM"/>
    </source>
</evidence>
<dbReference type="InterPro" id="IPR027417">
    <property type="entry name" value="P-loop_NTPase"/>
</dbReference>
<sequence>MKPMNTIRGQHPGLWQAASQFENPEQGSLFDDDGNHSQQTISRVAAMLSDSKRWVTVVGATRAIVQQLVNAGVPRERIRWIHARDHAQREWATEQALLAGNSEIVLGWFKPTSQLSEKRLRWALKASNTKGLLFDDSALAVDLH</sequence>